<dbReference type="Proteomes" id="UP000321570">
    <property type="component" value="Unassembled WGS sequence"/>
</dbReference>
<organism evidence="1 2">
    <name type="scientific">Hymenolepis diminuta</name>
    <name type="common">Rat tapeworm</name>
    <dbReference type="NCBI Taxonomy" id="6216"/>
    <lineage>
        <taxon>Eukaryota</taxon>
        <taxon>Metazoa</taxon>
        <taxon>Spiralia</taxon>
        <taxon>Lophotrochozoa</taxon>
        <taxon>Platyhelminthes</taxon>
        <taxon>Cestoda</taxon>
        <taxon>Eucestoda</taxon>
        <taxon>Cyclophyllidea</taxon>
        <taxon>Hymenolepididae</taxon>
        <taxon>Hymenolepis</taxon>
    </lineage>
</organism>
<gene>
    <name evidence="1" type="ORF">WMSIL1_LOCUS6936</name>
</gene>
<proteinExistence type="predicted"/>
<evidence type="ECO:0000313" key="2">
    <source>
        <dbReference type="Proteomes" id="UP000321570"/>
    </source>
</evidence>
<name>A0A564YK97_HYMDI</name>
<evidence type="ECO:0000313" key="1">
    <source>
        <dbReference type="EMBL" id="VUZ47369.1"/>
    </source>
</evidence>
<dbReference type="AlphaFoldDB" id="A0A564YK97"/>
<accession>A0A564YK97</accession>
<dbReference type="EMBL" id="CABIJS010000233">
    <property type="protein sequence ID" value="VUZ47369.1"/>
    <property type="molecule type" value="Genomic_DNA"/>
</dbReference>
<keyword evidence="2" id="KW-1185">Reference proteome</keyword>
<sequence length="161" mass="18356">MPPPPPPPISIEEEISSIENQQKKETIKLDERPPYDIYDEEYRKQLNEINKSMGAETDNIESEQAEKIKYDEADLNKLFLNGLNAKGRRATSTSIRLIENHPLITKLWENCLQYHRLSSYLSLLVSSDEAENEGVLIMMSDLESSSRGVIVVRLKVNVSPP</sequence>
<protein>
    <submittedName>
        <fullName evidence="1">Uncharacterized protein</fullName>
    </submittedName>
</protein>
<reference evidence="1 2" key="1">
    <citation type="submission" date="2019-07" db="EMBL/GenBank/DDBJ databases">
        <authorList>
            <person name="Jastrzebski P J."/>
            <person name="Paukszto L."/>
            <person name="Jastrzebski P J."/>
        </authorList>
    </citation>
    <scope>NUCLEOTIDE SEQUENCE [LARGE SCALE GENOMIC DNA]</scope>
    <source>
        <strain evidence="1 2">WMS-il1</strain>
    </source>
</reference>